<name>A0A6C0G6G3_9BACL</name>
<protein>
    <submittedName>
        <fullName evidence="9">Sugar ABC transporter permease</fullName>
    </submittedName>
</protein>
<dbReference type="PANTHER" id="PTHR43227">
    <property type="entry name" value="BLL4140 PROTEIN"/>
    <property type="match status" value="1"/>
</dbReference>
<feature type="transmembrane region" description="Helical" evidence="7">
    <location>
        <begin position="208"/>
        <end position="227"/>
    </location>
</feature>
<proteinExistence type="predicted"/>
<feature type="transmembrane region" description="Helical" evidence="7">
    <location>
        <begin position="262"/>
        <end position="283"/>
    </location>
</feature>
<dbReference type="RefSeq" id="WP_162359510.1">
    <property type="nucleotide sequence ID" value="NZ_CP048209.1"/>
</dbReference>
<feature type="transmembrane region" description="Helical" evidence="7">
    <location>
        <begin position="113"/>
        <end position="132"/>
    </location>
</feature>
<evidence type="ECO:0000256" key="4">
    <source>
        <dbReference type="ARBA" id="ARBA00022692"/>
    </source>
</evidence>
<dbReference type="Gene3D" id="1.10.3720.10">
    <property type="entry name" value="MetI-like"/>
    <property type="match status" value="1"/>
</dbReference>
<accession>A0A6C0G6G3</accession>
<organism evidence="9 10">
    <name type="scientific">Paenibacillus lycopersici</name>
    <dbReference type="NCBI Taxonomy" id="2704462"/>
    <lineage>
        <taxon>Bacteria</taxon>
        <taxon>Bacillati</taxon>
        <taxon>Bacillota</taxon>
        <taxon>Bacilli</taxon>
        <taxon>Bacillales</taxon>
        <taxon>Paenibacillaceae</taxon>
        <taxon>Paenibacillus</taxon>
    </lineage>
</organism>
<dbReference type="Proteomes" id="UP000476064">
    <property type="component" value="Chromosome"/>
</dbReference>
<evidence type="ECO:0000256" key="7">
    <source>
        <dbReference type="SAM" id="Phobius"/>
    </source>
</evidence>
<dbReference type="KEGG" id="plyc:GXP70_26010"/>
<keyword evidence="2" id="KW-0813">Transport</keyword>
<sequence length="289" mass="32692">MRERRIGLETKKKLAGYVYIAPWAIGFALFMLYPLAYSLWLSFHEVEGVGDLQLRAVGWGNFNKAFLLDTKFVPLFISVIQDAVINTPLILVFSLFIAILLNHKVKGRAFFRAAFFLPVLIGSGLAMQQLLYAGVGKDTLVNGIGVPDEVFLYMGPTFSQLVFDLLSRLTVIFWKTGVQVLLFLAGLQGIPVSLYESSRCDGATEWENFWKITLPLISPIILLNLVYTCVDSFTDINNRMMIYIKDTAFTNIQMGYGSSLGWIYFMFIFLLLVLVILSTRRLIVYTGEK</sequence>
<evidence type="ECO:0000256" key="2">
    <source>
        <dbReference type="ARBA" id="ARBA00022448"/>
    </source>
</evidence>
<dbReference type="InterPro" id="IPR050809">
    <property type="entry name" value="UgpAE/MalFG_permease"/>
</dbReference>
<evidence type="ECO:0000313" key="10">
    <source>
        <dbReference type="Proteomes" id="UP000476064"/>
    </source>
</evidence>
<evidence type="ECO:0000313" key="9">
    <source>
        <dbReference type="EMBL" id="QHT63080.1"/>
    </source>
</evidence>
<feature type="transmembrane region" description="Helical" evidence="7">
    <location>
        <begin position="165"/>
        <end position="187"/>
    </location>
</feature>
<dbReference type="CDD" id="cd06261">
    <property type="entry name" value="TM_PBP2"/>
    <property type="match status" value="1"/>
</dbReference>
<evidence type="ECO:0000259" key="8">
    <source>
        <dbReference type="PROSITE" id="PS50928"/>
    </source>
</evidence>
<feature type="transmembrane region" description="Helical" evidence="7">
    <location>
        <begin position="14"/>
        <end position="36"/>
    </location>
</feature>
<feature type="transmembrane region" description="Helical" evidence="7">
    <location>
        <begin position="75"/>
        <end position="101"/>
    </location>
</feature>
<feature type="domain" description="ABC transmembrane type-1" evidence="8">
    <location>
        <begin position="76"/>
        <end position="283"/>
    </location>
</feature>
<comment type="subcellular location">
    <subcellularLocation>
        <location evidence="1">Cell membrane</location>
        <topology evidence="1">Multi-pass membrane protein</topology>
    </subcellularLocation>
</comment>
<keyword evidence="4 7" id="KW-0812">Transmembrane</keyword>
<keyword evidence="6 7" id="KW-0472">Membrane</keyword>
<gene>
    <name evidence="9" type="ORF">GXP70_26010</name>
</gene>
<dbReference type="AlphaFoldDB" id="A0A6C0G6G3"/>
<evidence type="ECO:0000256" key="1">
    <source>
        <dbReference type="ARBA" id="ARBA00004651"/>
    </source>
</evidence>
<keyword evidence="3" id="KW-1003">Cell membrane</keyword>
<dbReference type="PROSITE" id="PS50928">
    <property type="entry name" value="ABC_TM1"/>
    <property type="match status" value="1"/>
</dbReference>
<dbReference type="InterPro" id="IPR035906">
    <property type="entry name" value="MetI-like_sf"/>
</dbReference>
<reference evidence="9 10" key="1">
    <citation type="submission" date="2020-01" db="EMBL/GenBank/DDBJ databases">
        <title>Paenibacillus sp. nov., isolated from tomato rhizosphere.</title>
        <authorList>
            <person name="Weon H.-Y."/>
            <person name="Lee S.A."/>
        </authorList>
    </citation>
    <scope>NUCLEOTIDE SEQUENCE [LARGE SCALE GENOMIC DNA]</scope>
    <source>
        <strain evidence="9 10">12200R-189</strain>
    </source>
</reference>
<dbReference type="EMBL" id="CP048209">
    <property type="protein sequence ID" value="QHT63080.1"/>
    <property type="molecule type" value="Genomic_DNA"/>
</dbReference>
<evidence type="ECO:0000256" key="5">
    <source>
        <dbReference type="ARBA" id="ARBA00022989"/>
    </source>
</evidence>
<dbReference type="GO" id="GO:0005886">
    <property type="term" value="C:plasma membrane"/>
    <property type="evidence" value="ECO:0007669"/>
    <property type="project" value="UniProtKB-SubCell"/>
</dbReference>
<dbReference type="SUPFAM" id="SSF161098">
    <property type="entry name" value="MetI-like"/>
    <property type="match status" value="1"/>
</dbReference>
<keyword evidence="5 7" id="KW-1133">Transmembrane helix</keyword>
<evidence type="ECO:0000256" key="3">
    <source>
        <dbReference type="ARBA" id="ARBA00022475"/>
    </source>
</evidence>
<dbReference type="InterPro" id="IPR000515">
    <property type="entry name" value="MetI-like"/>
</dbReference>
<dbReference type="PANTHER" id="PTHR43227:SF3">
    <property type="entry name" value="BINDING-PROTEIN-DEPENDENT TRANSPORT SYSTEMS INNER MEMBRANE COMPONENT"/>
    <property type="match status" value="1"/>
</dbReference>
<evidence type="ECO:0000256" key="6">
    <source>
        <dbReference type="ARBA" id="ARBA00023136"/>
    </source>
</evidence>
<keyword evidence="10" id="KW-1185">Reference proteome</keyword>
<dbReference type="GO" id="GO:0055085">
    <property type="term" value="P:transmembrane transport"/>
    <property type="evidence" value="ECO:0007669"/>
    <property type="project" value="InterPro"/>
</dbReference>